<dbReference type="PANTHER" id="PTHR21569:SF1">
    <property type="entry name" value="SMALL RIBOSOMAL SUBUNIT PROTEIN US9M"/>
    <property type="match status" value="1"/>
</dbReference>
<dbReference type="GO" id="GO:0022627">
    <property type="term" value="C:cytosolic small ribosomal subunit"/>
    <property type="evidence" value="ECO:0007669"/>
    <property type="project" value="TreeGrafter"/>
</dbReference>
<dbReference type="SUPFAM" id="SSF54211">
    <property type="entry name" value="Ribosomal protein S5 domain 2-like"/>
    <property type="match status" value="1"/>
</dbReference>
<evidence type="ECO:0000256" key="1">
    <source>
        <dbReference type="ARBA" id="ARBA00005251"/>
    </source>
</evidence>
<dbReference type="GO" id="GO:0006412">
    <property type="term" value="P:translation"/>
    <property type="evidence" value="ECO:0007669"/>
    <property type="project" value="InterPro"/>
</dbReference>
<dbReference type="InterPro" id="IPR023035">
    <property type="entry name" value="Ribosomal_uS9_bac/plastid"/>
</dbReference>
<dbReference type="GO" id="GO:0003735">
    <property type="term" value="F:structural constituent of ribosome"/>
    <property type="evidence" value="ECO:0007669"/>
    <property type="project" value="InterPro"/>
</dbReference>
<sequence length="134" mass="15152">MVKKKTIKEFIGVGRRKTAVASVRVRKGKGNIDVNGKKFEEYFPLAFQRDTILSPLTKFELIGKYDLIVRAKGGGTQAQAIATRLGIARALVLENEDYRGSLKELGYLTRDPRKKERKKYGLAGARKSFQFSKR</sequence>
<dbReference type="InterPro" id="IPR014721">
    <property type="entry name" value="Ribsml_uS5_D2-typ_fold_subgr"/>
</dbReference>
<dbReference type="FunFam" id="3.30.230.10:FF:000001">
    <property type="entry name" value="30S ribosomal protein S9"/>
    <property type="match status" value="1"/>
</dbReference>
<comment type="similarity">
    <text evidence="1">Belongs to the universal ribosomal protein uS9 family.</text>
</comment>
<dbReference type="EMBL" id="LAZR01022009">
    <property type="protein sequence ID" value="KKL83334.1"/>
    <property type="molecule type" value="Genomic_DNA"/>
</dbReference>
<protein>
    <recommendedName>
        <fullName evidence="5">30S ribosomal protein S9</fullName>
    </recommendedName>
</protein>
<keyword evidence="2" id="KW-0689">Ribosomal protein</keyword>
<evidence type="ECO:0000256" key="2">
    <source>
        <dbReference type="ARBA" id="ARBA00022980"/>
    </source>
</evidence>
<dbReference type="Pfam" id="PF00380">
    <property type="entry name" value="Ribosomal_S9"/>
    <property type="match status" value="1"/>
</dbReference>
<organism evidence="4">
    <name type="scientific">marine sediment metagenome</name>
    <dbReference type="NCBI Taxonomy" id="412755"/>
    <lineage>
        <taxon>unclassified sequences</taxon>
        <taxon>metagenomes</taxon>
        <taxon>ecological metagenomes</taxon>
    </lineage>
</organism>
<dbReference type="PANTHER" id="PTHR21569">
    <property type="entry name" value="RIBOSOMAL PROTEIN S9"/>
    <property type="match status" value="1"/>
</dbReference>
<dbReference type="NCBIfam" id="NF001099">
    <property type="entry name" value="PRK00132.1"/>
    <property type="match status" value="1"/>
</dbReference>
<keyword evidence="3" id="KW-0687">Ribonucleoprotein</keyword>
<evidence type="ECO:0008006" key="5">
    <source>
        <dbReference type="Google" id="ProtNLM"/>
    </source>
</evidence>
<dbReference type="Gene3D" id="3.30.230.10">
    <property type="match status" value="1"/>
</dbReference>
<dbReference type="AlphaFoldDB" id="A0A0F9FAF5"/>
<proteinExistence type="inferred from homology"/>
<evidence type="ECO:0000256" key="3">
    <source>
        <dbReference type="ARBA" id="ARBA00023274"/>
    </source>
</evidence>
<dbReference type="HAMAP" id="MF_00532_B">
    <property type="entry name" value="Ribosomal_uS9_B"/>
    <property type="match status" value="1"/>
</dbReference>
<comment type="caution">
    <text evidence="4">The sequence shown here is derived from an EMBL/GenBank/DDBJ whole genome shotgun (WGS) entry which is preliminary data.</text>
</comment>
<dbReference type="InterPro" id="IPR000754">
    <property type="entry name" value="Ribosomal_uS9"/>
</dbReference>
<dbReference type="InterPro" id="IPR020568">
    <property type="entry name" value="Ribosomal_Su5_D2-typ_SF"/>
</dbReference>
<dbReference type="GO" id="GO:0003723">
    <property type="term" value="F:RNA binding"/>
    <property type="evidence" value="ECO:0007669"/>
    <property type="project" value="TreeGrafter"/>
</dbReference>
<accession>A0A0F9FAF5</accession>
<evidence type="ECO:0000313" key="4">
    <source>
        <dbReference type="EMBL" id="KKL83334.1"/>
    </source>
</evidence>
<name>A0A0F9FAF5_9ZZZZ</name>
<gene>
    <name evidence="4" type="ORF">LCGC14_1975810</name>
</gene>
<dbReference type="InterPro" id="IPR020574">
    <property type="entry name" value="Ribosomal_uS9_CS"/>
</dbReference>
<reference evidence="4" key="1">
    <citation type="journal article" date="2015" name="Nature">
        <title>Complex archaea that bridge the gap between prokaryotes and eukaryotes.</title>
        <authorList>
            <person name="Spang A."/>
            <person name="Saw J.H."/>
            <person name="Jorgensen S.L."/>
            <person name="Zaremba-Niedzwiedzka K."/>
            <person name="Martijn J."/>
            <person name="Lind A.E."/>
            <person name="van Eijk R."/>
            <person name="Schleper C."/>
            <person name="Guy L."/>
            <person name="Ettema T.J."/>
        </authorList>
    </citation>
    <scope>NUCLEOTIDE SEQUENCE</scope>
</reference>
<dbReference type="PROSITE" id="PS00360">
    <property type="entry name" value="RIBOSOMAL_S9"/>
    <property type="match status" value="1"/>
</dbReference>